<evidence type="ECO:0000259" key="1">
    <source>
        <dbReference type="Pfam" id="PF00535"/>
    </source>
</evidence>
<reference evidence="2" key="2">
    <citation type="journal article" date="2021" name="PeerJ">
        <title>Extensive microbial diversity within the chicken gut microbiome revealed by metagenomics and culture.</title>
        <authorList>
            <person name="Gilroy R."/>
            <person name="Ravi A."/>
            <person name="Getino M."/>
            <person name="Pursley I."/>
            <person name="Horton D.L."/>
            <person name="Alikhan N.F."/>
            <person name="Baker D."/>
            <person name="Gharbi K."/>
            <person name="Hall N."/>
            <person name="Watson M."/>
            <person name="Adriaenssens E.M."/>
            <person name="Foster-Nyarko E."/>
            <person name="Jarju S."/>
            <person name="Secka A."/>
            <person name="Antonio M."/>
            <person name="Oren A."/>
            <person name="Chaudhuri R.R."/>
            <person name="La Ragione R."/>
            <person name="Hildebrand F."/>
            <person name="Pallen M.J."/>
        </authorList>
    </citation>
    <scope>NUCLEOTIDE SEQUENCE</scope>
    <source>
        <strain evidence="2">10037</strain>
    </source>
</reference>
<gene>
    <name evidence="2" type="ORF">IAB93_04295</name>
</gene>
<dbReference type="PANTHER" id="PTHR43685">
    <property type="entry name" value="GLYCOSYLTRANSFERASE"/>
    <property type="match status" value="1"/>
</dbReference>
<proteinExistence type="predicted"/>
<accession>A0A9D9I3H0</accession>
<dbReference type="SUPFAM" id="SSF53448">
    <property type="entry name" value="Nucleotide-diphospho-sugar transferases"/>
    <property type="match status" value="1"/>
</dbReference>
<evidence type="ECO:0000313" key="2">
    <source>
        <dbReference type="EMBL" id="MBO8465203.1"/>
    </source>
</evidence>
<dbReference type="InterPro" id="IPR050834">
    <property type="entry name" value="Glycosyltransf_2"/>
</dbReference>
<name>A0A9D9I3H0_9BACT</name>
<feature type="domain" description="Glycosyltransferase 2-like" evidence="1">
    <location>
        <begin position="9"/>
        <end position="116"/>
    </location>
</feature>
<organism evidence="2 3">
    <name type="scientific">Candidatus Merdivivens pullistercoris</name>
    <dbReference type="NCBI Taxonomy" id="2840873"/>
    <lineage>
        <taxon>Bacteria</taxon>
        <taxon>Pseudomonadati</taxon>
        <taxon>Bacteroidota</taxon>
        <taxon>Bacteroidia</taxon>
        <taxon>Bacteroidales</taxon>
        <taxon>Muribaculaceae</taxon>
        <taxon>Muribaculaceae incertae sedis</taxon>
        <taxon>Candidatus Merdivivens</taxon>
    </lineage>
</organism>
<reference evidence="2" key="1">
    <citation type="submission" date="2020-10" db="EMBL/GenBank/DDBJ databases">
        <authorList>
            <person name="Gilroy R."/>
        </authorList>
    </citation>
    <scope>NUCLEOTIDE SEQUENCE</scope>
    <source>
        <strain evidence="2">10037</strain>
    </source>
</reference>
<dbReference type="AlphaFoldDB" id="A0A9D9I3H0"/>
<sequence length="341" mass="38584">MERRQPILSLVIPVYRVEDCIARALDSVYSQGVDESLFEVIAVDDGSPDKSAEIVGNCRAGHSNLTLLRKPNGGVSSARNKGMEHAKGEWIIFLDADDAIAPGALKDLTGFLTEPDGEAVRTPERMPDIIMMREVYAGSGTEKYSWKGMAEDLSPYTGMELFRKGYFRSTVTGLAIRRGFIKECGARFDERTAMGEDSTFIHSLLPYARCIIPWSRVLYLIHIRGGSASRTFTVERLRACRYNLQAALGLARKVGREVPESLPMIEFYRYSILLHYMKLAIKYRIPHAMRVFREIVPEGYIPLKRDGVVRERWKMRVMNGSLAAFYFLLEIQNLLTGKRIG</sequence>
<dbReference type="Pfam" id="PF00535">
    <property type="entry name" value="Glycos_transf_2"/>
    <property type="match status" value="1"/>
</dbReference>
<comment type="caution">
    <text evidence="2">The sequence shown here is derived from an EMBL/GenBank/DDBJ whole genome shotgun (WGS) entry which is preliminary data.</text>
</comment>
<evidence type="ECO:0000313" key="3">
    <source>
        <dbReference type="Proteomes" id="UP000823597"/>
    </source>
</evidence>
<dbReference type="InterPro" id="IPR029044">
    <property type="entry name" value="Nucleotide-diphossugar_trans"/>
</dbReference>
<dbReference type="Proteomes" id="UP000823597">
    <property type="component" value="Unassembled WGS sequence"/>
</dbReference>
<dbReference type="CDD" id="cd00761">
    <property type="entry name" value="Glyco_tranf_GTA_type"/>
    <property type="match status" value="1"/>
</dbReference>
<protein>
    <submittedName>
        <fullName evidence="2">Glycosyltransferase family 2 protein</fullName>
    </submittedName>
</protein>
<dbReference type="PANTHER" id="PTHR43685:SF2">
    <property type="entry name" value="GLYCOSYLTRANSFERASE 2-LIKE DOMAIN-CONTAINING PROTEIN"/>
    <property type="match status" value="1"/>
</dbReference>
<dbReference type="EMBL" id="JADIME010000044">
    <property type="protein sequence ID" value="MBO8465203.1"/>
    <property type="molecule type" value="Genomic_DNA"/>
</dbReference>
<dbReference type="InterPro" id="IPR001173">
    <property type="entry name" value="Glyco_trans_2-like"/>
</dbReference>
<dbReference type="Gene3D" id="3.90.550.10">
    <property type="entry name" value="Spore Coat Polysaccharide Biosynthesis Protein SpsA, Chain A"/>
    <property type="match status" value="1"/>
</dbReference>